<dbReference type="Pfam" id="PF12804">
    <property type="entry name" value="NTP_transf_3"/>
    <property type="match status" value="1"/>
</dbReference>
<feature type="domain" description="MobA-like NTP transferase" evidence="3">
    <location>
        <begin position="11"/>
        <end position="117"/>
    </location>
</feature>
<gene>
    <name evidence="4" type="ORF">A11Q_2343</name>
</gene>
<evidence type="ECO:0000256" key="2">
    <source>
        <dbReference type="ARBA" id="ARBA00022695"/>
    </source>
</evidence>
<evidence type="ECO:0000259" key="3">
    <source>
        <dbReference type="Pfam" id="PF12804"/>
    </source>
</evidence>
<dbReference type="InterPro" id="IPR025877">
    <property type="entry name" value="MobA-like_NTP_Trfase"/>
</dbReference>
<keyword evidence="1" id="KW-0808">Transferase</keyword>
<reference evidence="4 5" key="1">
    <citation type="journal article" date="2013" name="ISME J.">
        <title>By their genes ye shall know them: genomic signatures of predatory bacteria.</title>
        <authorList>
            <person name="Pasternak Z."/>
            <person name="Pietrokovski S."/>
            <person name="Rotem O."/>
            <person name="Gophna U."/>
            <person name="Lurie-Weinberger M.N."/>
            <person name="Jurkevitch E."/>
        </authorList>
    </citation>
    <scope>NUCLEOTIDE SEQUENCE [LARGE SCALE GENOMIC DNA]</scope>
    <source>
        <strain evidence="4 5">JSS</strain>
    </source>
</reference>
<accession>M4VTN6</accession>
<dbReference type="RefSeq" id="WP_015471049.1">
    <property type="nucleotide sequence ID" value="NC_020813.1"/>
</dbReference>
<name>M4VTN6_9BACT</name>
<evidence type="ECO:0000313" key="5">
    <source>
        <dbReference type="Proteomes" id="UP000012040"/>
    </source>
</evidence>
<dbReference type="AlphaFoldDB" id="M4VTN6"/>
<keyword evidence="2" id="KW-0548">Nucleotidyltransferase</keyword>
<dbReference type="InterPro" id="IPR050065">
    <property type="entry name" value="GlmU-like"/>
</dbReference>
<dbReference type="STRING" id="1184267.A11Q_2343"/>
<dbReference type="InterPro" id="IPR029044">
    <property type="entry name" value="Nucleotide-diphossugar_trans"/>
</dbReference>
<protein>
    <recommendedName>
        <fullName evidence="3">MobA-like NTP transferase domain-containing protein</fullName>
    </recommendedName>
</protein>
<dbReference type="PANTHER" id="PTHR43584:SF8">
    <property type="entry name" value="N-ACETYLMURAMATE ALPHA-1-PHOSPHATE URIDYLYLTRANSFERASE"/>
    <property type="match status" value="1"/>
</dbReference>
<dbReference type="HOGENOM" id="CLU_1048309_0_0_7"/>
<dbReference type="PANTHER" id="PTHR43584">
    <property type="entry name" value="NUCLEOTIDYL TRANSFERASE"/>
    <property type="match status" value="1"/>
</dbReference>
<evidence type="ECO:0000256" key="1">
    <source>
        <dbReference type="ARBA" id="ARBA00022679"/>
    </source>
</evidence>
<dbReference type="eggNOG" id="COG1208">
    <property type="taxonomic scope" value="Bacteria"/>
</dbReference>
<dbReference type="GO" id="GO:0016779">
    <property type="term" value="F:nucleotidyltransferase activity"/>
    <property type="evidence" value="ECO:0007669"/>
    <property type="project" value="UniProtKB-KW"/>
</dbReference>
<organism evidence="4 5">
    <name type="scientific">Pseudobdellovibrio exovorus JSS</name>
    <dbReference type="NCBI Taxonomy" id="1184267"/>
    <lineage>
        <taxon>Bacteria</taxon>
        <taxon>Pseudomonadati</taxon>
        <taxon>Bdellovibrionota</taxon>
        <taxon>Bdellovibrionia</taxon>
        <taxon>Bdellovibrionales</taxon>
        <taxon>Pseudobdellovibrionaceae</taxon>
        <taxon>Pseudobdellovibrio</taxon>
    </lineage>
</organism>
<dbReference type="EMBL" id="CP003537">
    <property type="protein sequence ID" value="AGH96559.1"/>
    <property type="molecule type" value="Genomic_DNA"/>
</dbReference>
<evidence type="ECO:0000313" key="4">
    <source>
        <dbReference type="EMBL" id="AGH96559.1"/>
    </source>
</evidence>
<dbReference type="Gene3D" id="3.90.550.10">
    <property type="entry name" value="Spore Coat Polysaccharide Biosynthesis Protein SpsA, Chain A"/>
    <property type="match status" value="1"/>
</dbReference>
<keyword evidence="5" id="KW-1185">Reference proteome</keyword>
<dbReference type="SUPFAM" id="SSF53448">
    <property type="entry name" value="Nucleotide-diphospho-sugar transferases"/>
    <property type="match status" value="1"/>
</dbReference>
<dbReference type="PATRIC" id="fig|1184267.3.peg.2376"/>
<dbReference type="Proteomes" id="UP000012040">
    <property type="component" value="Chromosome"/>
</dbReference>
<sequence length="265" mass="29539">MSNKIQLPQVCILAAGQGKRMGSLAKTLNKSLFPLDRKAVLSHIIAKFPQGTEFVIAVGNKAEQVKQYLSLAHPALLVTYVTVENYNGIGSGPGHSVLCCKEALTRAFYLVTADTLWTDDTQSFPIDKNWLAVSSIDTDETKNYCNVILQSDRVTEIRDKVLVTDVQSKAFTGLAFIKSKDLFWKGLVAEKTEDSKEKQLAAGFNEIVKSDVLNTIDINWTDVGTEEKYLAVAPNDLKRALNSENEICYFVENRNLKFPLEKIEK</sequence>
<dbReference type="KEGG" id="bex:A11Q_2343"/>
<proteinExistence type="predicted"/>